<protein>
    <recommendedName>
        <fullName evidence="3">Lipoprotein</fullName>
    </recommendedName>
</protein>
<reference evidence="1" key="2">
    <citation type="submission" date="2020-09" db="EMBL/GenBank/DDBJ databases">
        <authorList>
            <person name="Sun Q."/>
            <person name="Zhou Y."/>
        </authorList>
    </citation>
    <scope>NUCLEOTIDE SEQUENCE</scope>
    <source>
        <strain evidence="1">CGMCC 1.12214</strain>
    </source>
</reference>
<dbReference type="RefSeq" id="WP_188519874.1">
    <property type="nucleotide sequence ID" value="NZ_BMES01000003.1"/>
</dbReference>
<accession>A0A917IBK7</accession>
<dbReference type="EMBL" id="BMES01000003">
    <property type="protein sequence ID" value="GGH31679.1"/>
    <property type="molecule type" value="Genomic_DNA"/>
</dbReference>
<proteinExistence type="predicted"/>
<dbReference type="Proteomes" id="UP000603912">
    <property type="component" value="Unassembled WGS sequence"/>
</dbReference>
<comment type="caution">
    <text evidence="1">The sequence shown here is derived from an EMBL/GenBank/DDBJ whole genome shotgun (WGS) entry which is preliminary data.</text>
</comment>
<dbReference type="PROSITE" id="PS51257">
    <property type="entry name" value="PROKAR_LIPOPROTEIN"/>
    <property type="match status" value="1"/>
</dbReference>
<evidence type="ECO:0000313" key="2">
    <source>
        <dbReference type="Proteomes" id="UP000603912"/>
    </source>
</evidence>
<name>A0A917IBK7_9HYPH</name>
<dbReference type="AlphaFoldDB" id="A0A917IBK7"/>
<reference evidence="1" key="1">
    <citation type="journal article" date="2014" name="Int. J. Syst. Evol. Microbiol.">
        <title>Complete genome sequence of Corynebacterium casei LMG S-19264T (=DSM 44701T), isolated from a smear-ripened cheese.</title>
        <authorList>
            <consortium name="US DOE Joint Genome Institute (JGI-PGF)"/>
            <person name="Walter F."/>
            <person name="Albersmeier A."/>
            <person name="Kalinowski J."/>
            <person name="Ruckert C."/>
        </authorList>
    </citation>
    <scope>NUCLEOTIDE SEQUENCE</scope>
    <source>
        <strain evidence="1">CGMCC 1.12214</strain>
    </source>
</reference>
<sequence length="70" mass="7522">MKTIALLAFAVLLAGCQTQGDRMAQLQQICADPGNRAAGSFYYQECQSLYPLTAQQRQQGEALARGVGAE</sequence>
<evidence type="ECO:0008006" key="3">
    <source>
        <dbReference type="Google" id="ProtNLM"/>
    </source>
</evidence>
<organism evidence="1 2">
    <name type="scientific">Alsobacter metallidurans</name>
    <dbReference type="NCBI Taxonomy" id="340221"/>
    <lineage>
        <taxon>Bacteria</taxon>
        <taxon>Pseudomonadati</taxon>
        <taxon>Pseudomonadota</taxon>
        <taxon>Alphaproteobacteria</taxon>
        <taxon>Hyphomicrobiales</taxon>
        <taxon>Alsobacteraceae</taxon>
        <taxon>Alsobacter</taxon>
    </lineage>
</organism>
<gene>
    <name evidence="1" type="ORF">GCM10007036_43050</name>
</gene>
<keyword evidence="2" id="KW-1185">Reference proteome</keyword>
<evidence type="ECO:0000313" key="1">
    <source>
        <dbReference type="EMBL" id="GGH31679.1"/>
    </source>
</evidence>